<dbReference type="AlphaFoldDB" id="A0A831U2N1"/>
<dbReference type="EMBL" id="DSOV01000053">
    <property type="protein sequence ID" value="HEN43073.1"/>
    <property type="molecule type" value="Genomic_DNA"/>
</dbReference>
<protein>
    <submittedName>
        <fullName evidence="1">Uncharacterized protein</fullName>
    </submittedName>
</protein>
<organism evidence="1">
    <name type="scientific">Geobacter metallireducens</name>
    <dbReference type="NCBI Taxonomy" id="28232"/>
    <lineage>
        <taxon>Bacteria</taxon>
        <taxon>Pseudomonadati</taxon>
        <taxon>Thermodesulfobacteriota</taxon>
        <taxon>Desulfuromonadia</taxon>
        <taxon>Geobacterales</taxon>
        <taxon>Geobacteraceae</taxon>
        <taxon>Geobacter</taxon>
    </lineage>
</organism>
<sequence length="108" mass="11047">MAFAHFLEKLDAVDSLHVDPAHPRPVVPGKADGQVVGGLFGEIASIIGDDGNPGSLAMPLADVDKGAGGEPRLGGALLDESVLHGGCVGSAGRQNGLSLIPNWSSRWR</sequence>
<accession>A0A831U2N1</accession>
<comment type="caution">
    <text evidence="1">The sequence shown here is derived from an EMBL/GenBank/DDBJ whole genome shotgun (WGS) entry which is preliminary data.</text>
</comment>
<reference evidence="1" key="1">
    <citation type="journal article" date="2020" name="mSystems">
        <title>Genome- and Community-Level Interaction Insights into Carbon Utilization and Element Cycling Functions of Hydrothermarchaeota in Hydrothermal Sediment.</title>
        <authorList>
            <person name="Zhou Z."/>
            <person name="Liu Y."/>
            <person name="Xu W."/>
            <person name="Pan J."/>
            <person name="Luo Z.H."/>
            <person name="Li M."/>
        </authorList>
    </citation>
    <scope>NUCLEOTIDE SEQUENCE [LARGE SCALE GENOMIC DNA]</scope>
    <source>
        <strain evidence="1">SpSt-349</strain>
    </source>
</reference>
<name>A0A831U2N1_GEOME</name>
<proteinExistence type="predicted"/>
<evidence type="ECO:0000313" key="1">
    <source>
        <dbReference type="EMBL" id="HEN43073.1"/>
    </source>
</evidence>
<gene>
    <name evidence="1" type="ORF">ENQ87_12030</name>
</gene>